<dbReference type="InterPro" id="IPR013320">
    <property type="entry name" value="ConA-like_dom_sf"/>
</dbReference>
<evidence type="ECO:0000259" key="5">
    <source>
        <dbReference type="PROSITE" id="PS50026"/>
    </source>
</evidence>
<keyword evidence="2" id="KW-0245">EGF-like domain</keyword>
<dbReference type="PANTHER" id="PTHR15036">
    <property type="entry name" value="PIKACHURIN-LIKE PROTEIN"/>
    <property type="match status" value="1"/>
</dbReference>
<dbReference type="Gene3D" id="2.60.120.200">
    <property type="match status" value="3"/>
</dbReference>
<evidence type="ECO:0000256" key="3">
    <source>
        <dbReference type="PROSITE-ProRule" id="PRU00122"/>
    </source>
</evidence>
<dbReference type="Pfam" id="PF02210">
    <property type="entry name" value="Laminin_G_2"/>
    <property type="match status" value="3"/>
</dbReference>
<dbReference type="InterPro" id="IPR001791">
    <property type="entry name" value="Laminin_G"/>
</dbReference>
<dbReference type="AlphaFoldDB" id="A0A0D8XVQ4"/>
<proteinExistence type="predicted"/>
<protein>
    <submittedName>
        <fullName evidence="6">Laminin G domain protein</fullName>
    </submittedName>
</protein>
<evidence type="ECO:0000313" key="7">
    <source>
        <dbReference type="Proteomes" id="UP000053766"/>
    </source>
</evidence>
<dbReference type="Proteomes" id="UP000053766">
    <property type="component" value="Unassembled WGS sequence"/>
</dbReference>
<keyword evidence="1 3" id="KW-1015">Disulfide bond</keyword>
<evidence type="ECO:0000313" key="6">
    <source>
        <dbReference type="EMBL" id="KJH48688.1"/>
    </source>
</evidence>
<dbReference type="InterPro" id="IPR050372">
    <property type="entry name" value="Neurexin-related_CASP"/>
</dbReference>
<dbReference type="OrthoDB" id="5848312at2759"/>
<dbReference type="SUPFAM" id="SSF49899">
    <property type="entry name" value="Concanavalin A-like lectins/glucanases"/>
    <property type="match status" value="3"/>
</dbReference>
<dbReference type="Gene3D" id="2.10.25.10">
    <property type="entry name" value="Laminin"/>
    <property type="match status" value="1"/>
</dbReference>
<dbReference type="CDD" id="cd00054">
    <property type="entry name" value="EGF_CA"/>
    <property type="match status" value="1"/>
</dbReference>
<comment type="caution">
    <text evidence="2">Lacks conserved residue(s) required for the propagation of feature annotation.</text>
</comment>
<feature type="domain" description="Laminin G" evidence="4">
    <location>
        <begin position="340"/>
        <end position="512"/>
    </location>
</feature>
<dbReference type="SMART" id="SM00282">
    <property type="entry name" value="LamG"/>
    <property type="match status" value="3"/>
</dbReference>
<dbReference type="PROSITE" id="PS50026">
    <property type="entry name" value="EGF_3"/>
    <property type="match status" value="1"/>
</dbReference>
<reference evidence="6 7" key="1">
    <citation type="submission" date="2013-11" db="EMBL/GenBank/DDBJ databases">
        <title>Draft genome of the bovine lungworm Dictyocaulus viviparus.</title>
        <authorList>
            <person name="Mitreva M."/>
        </authorList>
    </citation>
    <scope>NUCLEOTIDE SEQUENCE [LARGE SCALE GENOMIC DNA]</scope>
    <source>
        <strain evidence="6 7">HannoverDv2000</strain>
    </source>
</reference>
<evidence type="ECO:0000256" key="1">
    <source>
        <dbReference type="ARBA" id="ARBA00023157"/>
    </source>
</evidence>
<dbReference type="STRING" id="29172.A0A0D8XVQ4"/>
<dbReference type="PROSITE" id="PS50025">
    <property type="entry name" value="LAM_G_DOMAIN"/>
    <property type="match status" value="3"/>
</dbReference>
<accession>A0A0D8XVQ4</accession>
<dbReference type="CDD" id="cd00110">
    <property type="entry name" value="LamG"/>
    <property type="match status" value="3"/>
</dbReference>
<dbReference type="InterPro" id="IPR000742">
    <property type="entry name" value="EGF"/>
</dbReference>
<evidence type="ECO:0000259" key="4">
    <source>
        <dbReference type="PROSITE" id="PS50025"/>
    </source>
</evidence>
<evidence type="ECO:0000256" key="2">
    <source>
        <dbReference type="PROSITE-ProRule" id="PRU00076"/>
    </source>
</evidence>
<dbReference type="GO" id="GO:0016020">
    <property type="term" value="C:membrane"/>
    <property type="evidence" value="ECO:0007669"/>
    <property type="project" value="UniProtKB-SubCell"/>
</dbReference>
<sequence length="705" mass="79033">MVNSYSTTLQLTLTVDGRRDEIRQYVPEFDWIGHSFAYLGSVPQESYVAGITKSAFRGFRMLKVKYDVDAQRILFVKLADEGFGGSIIKTGGELSFSCKNPTQQPDVLSFHSGSSFLSLPKWGAMATGSLLYKLDSLPAFHFRTNQKDGLLLFHGNMGQEMTDYVAFELIDGHLHMVINLGSGSVRLQTTARRVTDDADWHSVHLERIGRTGSVIVNSMKTDFNTPGVSSNLIVDDPIYLGWVPNTTFPFPSSIWSISLRKGFIGCVKNLRVNGISARIASIFEHSNATGISIGCPNEPPISPCAKNPCHNFGVCESFQNMFTCDCTATGKEGPTCNIEPTVVEMNGERILHVLPFLVESEAETIEIRFKTNYSNGVLLSTRSSTDPDDQLLVYLSNGSLWMLLRHSDGEHKFKWDKEVTDNRWHVMLLKRRGEKILLYLDGKWQQNNFLPSSMVLKINEISIGVGFVDSNGSVMKPFRGALTRVMFNDMDLLERRKREGKVVKEGKGQRNVKVKTSSVSFISTSGYALLSQRTSSSLTGSLRVSFKFQTLIGNALLFASYSIEKNTSLLIELVNARIRLSYKEGESELLIESPVLPNRQHLSDMRWHTVLFYQEERSKIYMLLVDNTTAISDKRLRPKFGNIIAFGGLPLYAPLLRSGFRGCFTSIRINEQTIDLIDDCDIRMEVVRGCSGVFVQIFVYSLTSQ</sequence>
<dbReference type="PANTHER" id="PTHR15036:SF89">
    <property type="entry name" value="NEUREXIN 1, ISOFORM F"/>
    <property type="match status" value="1"/>
</dbReference>
<reference evidence="7" key="2">
    <citation type="journal article" date="2016" name="Sci. Rep.">
        <title>Dictyocaulus viviparus genome, variome and transcriptome elucidate lungworm biology and support future intervention.</title>
        <authorList>
            <person name="McNulty S.N."/>
            <person name="Strube C."/>
            <person name="Rosa B.A."/>
            <person name="Martin J.C."/>
            <person name="Tyagi R."/>
            <person name="Choi Y.J."/>
            <person name="Wang Q."/>
            <person name="Hallsworth Pepin K."/>
            <person name="Zhang X."/>
            <person name="Ozersky P."/>
            <person name="Wilson R.K."/>
            <person name="Sternberg P.W."/>
            <person name="Gasser R.B."/>
            <person name="Mitreva M."/>
        </authorList>
    </citation>
    <scope>NUCLEOTIDE SEQUENCE [LARGE SCALE GENOMIC DNA]</scope>
    <source>
        <strain evidence="7">HannoverDv2000</strain>
    </source>
</reference>
<name>A0A0D8XVQ4_DICVI</name>
<organism evidence="6 7">
    <name type="scientific">Dictyocaulus viviparus</name>
    <name type="common">Bovine lungworm</name>
    <dbReference type="NCBI Taxonomy" id="29172"/>
    <lineage>
        <taxon>Eukaryota</taxon>
        <taxon>Metazoa</taxon>
        <taxon>Ecdysozoa</taxon>
        <taxon>Nematoda</taxon>
        <taxon>Chromadorea</taxon>
        <taxon>Rhabditida</taxon>
        <taxon>Rhabditina</taxon>
        <taxon>Rhabditomorpha</taxon>
        <taxon>Strongyloidea</taxon>
        <taxon>Metastrongylidae</taxon>
        <taxon>Dictyocaulus</taxon>
    </lineage>
</organism>
<feature type="domain" description="Laminin G" evidence="4">
    <location>
        <begin position="106"/>
        <end position="295"/>
    </location>
</feature>
<gene>
    <name evidence="6" type="ORF">DICVIV_05189</name>
</gene>
<dbReference type="EMBL" id="KN716259">
    <property type="protein sequence ID" value="KJH48688.1"/>
    <property type="molecule type" value="Genomic_DNA"/>
</dbReference>
<feature type="domain" description="Laminin G" evidence="4">
    <location>
        <begin position="517"/>
        <end position="690"/>
    </location>
</feature>
<feature type="disulfide bond" evidence="3">
    <location>
        <begin position="663"/>
        <end position="690"/>
    </location>
</feature>
<keyword evidence="7" id="KW-1185">Reference proteome</keyword>
<feature type="domain" description="EGF-like" evidence="5">
    <location>
        <begin position="300"/>
        <end position="337"/>
    </location>
</feature>